<gene>
    <name evidence="1" type="ORF">TELCIR_24874</name>
</gene>
<dbReference type="OrthoDB" id="5851725at2759"/>
<evidence type="ECO:0000313" key="2">
    <source>
        <dbReference type="Proteomes" id="UP000230423"/>
    </source>
</evidence>
<reference evidence="1 2" key="1">
    <citation type="submission" date="2015-09" db="EMBL/GenBank/DDBJ databases">
        <title>Draft genome of the parasitic nematode Teladorsagia circumcincta isolate WARC Sus (inbred).</title>
        <authorList>
            <person name="Mitreva M."/>
        </authorList>
    </citation>
    <scope>NUCLEOTIDE SEQUENCE [LARGE SCALE GENOMIC DNA]</scope>
    <source>
        <strain evidence="1 2">S</strain>
    </source>
</reference>
<dbReference type="PANTHER" id="PTHR46671">
    <property type="entry name" value="PROTEIN CBG11221"/>
    <property type="match status" value="1"/>
</dbReference>
<proteinExistence type="predicted"/>
<dbReference type="EMBL" id="KZ406663">
    <property type="protein sequence ID" value="PIO53778.1"/>
    <property type="molecule type" value="Genomic_DNA"/>
</dbReference>
<evidence type="ECO:0000313" key="1">
    <source>
        <dbReference type="EMBL" id="PIO53778.1"/>
    </source>
</evidence>
<keyword evidence="2" id="KW-1185">Reference proteome</keyword>
<dbReference type="Proteomes" id="UP000230423">
    <property type="component" value="Unassembled WGS sequence"/>
</dbReference>
<sequence length="69" mass="8309">MLRHSICILGIEDLHMLSRRHELIANKILPYFDYAIVDCVHELLFNRTHLGQVDHELDFKRYDRKCMIV</sequence>
<dbReference type="AlphaFoldDB" id="A0A2G9T7C1"/>
<protein>
    <submittedName>
        <fullName evidence="1">Uncharacterized protein</fullName>
    </submittedName>
</protein>
<organism evidence="1 2">
    <name type="scientific">Teladorsagia circumcincta</name>
    <name type="common">Brown stomach worm</name>
    <name type="synonym">Ostertagia circumcincta</name>
    <dbReference type="NCBI Taxonomy" id="45464"/>
    <lineage>
        <taxon>Eukaryota</taxon>
        <taxon>Metazoa</taxon>
        <taxon>Ecdysozoa</taxon>
        <taxon>Nematoda</taxon>
        <taxon>Chromadorea</taxon>
        <taxon>Rhabditida</taxon>
        <taxon>Rhabditina</taxon>
        <taxon>Rhabditomorpha</taxon>
        <taxon>Strongyloidea</taxon>
        <taxon>Trichostrongylidae</taxon>
        <taxon>Teladorsagia</taxon>
    </lineage>
</organism>
<accession>A0A2G9T7C1</accession>
<name>A0A2G9T7C1_TELCI</name>
<dbReference type="PANTHER" id="PTHR46671:SF7">
    <property type="entry name" value="CORE-2_I-BRANCHING ENZYME"/>
    <property type="match status" value="1"/>
</dbReference>